<dbReference type="EMBL" id="WUBL01000212">
    <property type="protein sequence ID" value="KAF2963348.1"/>
    <property type="molecule type" value="Genomic_DNA"/>
</dbReference>
<proteinExistence type="predicted"/>
<accession>A0A7C8MIR2</accession>
<feature type="compositionally biased region" description="Polar residues" evidence="1">
    <location>
        <begin position="197"/>
        <end position="212"/>
    </location>
</feature>
<sequence>MPSEPMRPPFSASNSWVISRARGLIGYDTYRVEKWLSEIENGDAVENDGDHSEMDYPHHHPAGELEDYDPDCVPISRMSIIEKLEAIAEKMEAESHDDEDDEPEPSRKRWRGISFWPSSSAARYNPLPSNPPEEGKPLMSDSQDANSEPTTGPETPYPNSDYRYPYFTSLMSPKFWAPKRARPSTPAAIPSKKPHSQFLSVPNSVCGTRRSGTNWERNYANLDTVSELRAHAAETRRCPSPFPSVRLPSTSSQMSPLFPPIADSEEEDSDYAAETLRVHVSADVGGARTPLPEIVRPGLQRAGRLVVPPAQFVASPFVPRRVGEAPLVVLEEQEEEEGEM</sequence>
<organism evidence="2 3">
    <name type="scientific">Xylaria multiplex</name>
    <dbReference type="NCBI Taxonomy" id="323545"/>
    <lineage>
        <taxon>Eukaryota</taxon>
        <taxon>Fungi</taxon>
        <taxon>Dikarya</taxon>
        <taxon>Ascomycota</taxon>
        <taxon>Pezizomycotina</taxon>
        <taxon>Sordariomycetes</taxon>
        <taxon>Xylariomycetidae</taxon>
        <taxon>Xylariales</taxon>
        <taxon>Xylariaceae</taxon>
        <taxon>Xylaria</taxon>
    </lineage>
</organism>
<protein>
    <submittedName>
        <fullName evidence="2">Uncharacterized protein</fullName>
    </submittedName>
</protein>
<dbReference type="OrthoDB" id="4778725at2759"/>
<gene>
    <name evidence="2" type="ORF">GQX73_g10226</name>
</gene>
<keyword evidence="3" id="KW-1185">Reference proteome</keyword>
<name>A0A7C8MIR2_9PEZI</name>
<reference evidence="2 3" key="1">
    <citation type="submission" date="2019-12" db="EMBL/GenBank/DDBJ databases">
        <title>Draft genome sequence of the ascomycete Xylaria multiplex DSM 110363.</title>
        <authorList>
            <person name="Buettner E."/>
            <person name="Kellner H."/>
        </authorList>
    </citation>
    <scope>NUCLEOTIDE SEQUENCE [LARGE SCALE GENOMIC DNA]</scope>
    <source>
        <strain evidence="2 3">DSM 110363</strain>
    </source>
</reference>
<feature type="region of interest" description="Disordered" evidence="1">
    <location>
        <begin position="91"/>
        <end position="160"/>
    </location>
</feature>
<comment type="caution">
    <text evidence="2">The sequence shown here is derived from an EMBL/GenBank/DDBJ whole genome shotgun (WGS) entry which is preliminary data.</text>
</comment>
<dbReference type="Proteomes" id="UP000481858">
    <property type="component" value="Unassembled WGS sequence"/>
</dbReference>
<feature type="compositionally biased region" description="Basic and acidic residues" evidence="1">
    <location>
        <begin position="48"/>
        <end position="63"/>
    </location>
</feature>
<feature type="compositionally biased region" description="Polar residues" evidence="1">
    <location>
        <begin position="140"/>
        <end position="153"/>
    </location>
</feature>
<feature type="region of interest" description="Disordered" evidence="1">
    <location>
        <begin position="43"/>
        <end position="69"/>
    </location>
</feature>
<evidence type="ECO:0000313" key="3">
    <source>
        <dbReference type="Proteomes" id="UP000481858"/>
    </source>
</evidence>
<feature type="region of interest" description="Disordered" evidence="1">
    <location>
        <begin position="178"/>
        <end position="212"/>
    </location>
</feature>
<evidence type="ECO:0000256" key="1">
    <source>
        <dbReference type="SAM" id="MobiDB-lite"/>
    </source>
</evidence>
<dbReference type="InParanoid" id="A0A7C8MIR2"/>
<dbReference type="AlphaFoldDB" id="A0A7C8MIR2"/>
<feature type="region of interest" description="Disordered" evidence="1">
    <location>
        <begin position="239"/>
        <end position="270"/>
    </location>
</feature>
<evidence type="ECO:0000313" key="2">
    <source>
        <dbReference type="EMBL" id="KAF2963348.1"/>
    </source>
</evidence>